<protein>
    <recommendedName>
        <fullName evidence="4">DUF4013 domain-containing protein</fullName>
    </recommendedName>
</protein>
<sequence>MLTESLSYVRNSDDWLKNVLIGGVLSLLGFLIIPTFLVLGYLLRVVRSSMRGEERPPAFDEWGEMLVDGLKGFAIALAYSLVPLLLAIVFAVLTGVTANGGDIGVVSGLFGLVGALLVFVTSLAVAYALPAGLASYAETDRMGSAFDTGMLRSTLTSGTYATAWVTAFVVFLGAGIVAGALNVVPLLGTVVGVFVSFYAAVAGYHIIGRAWGEMHPVEMRDGEMPDERAAI</sequence>
<feature type="transmembrane region" description="Helical" evidence="1">
    <location>
        <begin position="108"/>
        <end position="137"/>
    </location>
</feature>
<keyword evidence="3" id="KW-1185">Reference proteome</keyword>
<feature type="transmembrane region" description="Helical" evidence="1">
    <location>
        <begin position="186"/>
        <end position="207"/>
    </location>
</feature>
<dbReference type="InterPro" id="IPR025098">
    <property type="entry name" value="DUF4013"/>
</dbReference>
<gene>
    <name evidence="2" type="ORF">AUR64_18995</name>
</gene>
<evidence type="ECO:0000313" key="3">
    <source>
        <dbReference type="Proteomes" id="UP000054387"/>
    </source>
</evidence>
<feature type="transmembrane region" description="Helical" evidence="1">
    <location>
        <begin position="158"/>
        <end position="180"/>
    </location>
</feature>
<dbReference type="Proteomes" id="UP000054387">
    <property type="component" value="Unassembled WGS sequence"/>
</dbReference>
<dbReference type="Pfam" id="PF13197">
    <property type="entry name" value="DUF4013"/>
    <property type="match status" value="1"/>
</dbReference>
<accession>A0A0W1R5R6</accession>
<name>A0A0W1R5R6_9EURY</name>
<dbReference type="EMBL" id="LOPU01000031">
    <property type="protein sequence ID" value="KTG08431.1"/>
    <property type="molecule type" value="Genomic_DNA"/>
</dbReference>
<proteinExistence type="predicted"/>
<dbReference type="STRING" id="1514971.AUR64_18995"/>
<evidence type="ECO:0000256" key="1">
    <source>
        <dbReference type="SAM" id="Phobius"/>
    </source>
</evidence>
<reference evidence="2 3" key="1">
    <citation type="submission" date="2015-12" db="EMBL/GenBank/DDBJ databases">
        <title>Haloprofundus marisrubri gen. nov., sp. nov., an extremely halophilic archaeon isolated from the Discovery deep brine-seawater interface in the Red Sea.</title>
        <authorList>
            <person name="Zhang G."/>
            <person name="Stingl U."/>
            <person name="Rashid M."/>
        </authorList>
    </citation>
    <scope>NUCLEOTIDE SEQUENCE [LARGE SCALE GENOMIC DNA]</scope>
    <source>
        <strain evidence="2 3">SB9</strain>
    </source>
</reference>
<dbReference type="AlphaFoldDB" id="A0A0W1R5R6"/>
<evidence type="ECO:0000313" key="2">
    <source>
        <dbReference type="EMBL" id="KTG08431.1"/>
    </source>
</evidence>
<keyword evidence="1" id="KW-0472">Membrane</keyword>
<organism evidence="2 3">
    <name type="scientific">Haloprofundus marisrubri</name>
    <dbReference type="NCBI Taxonomy" id="1514971"/>
    <lineage>
        <taxon>Archaea</taxon>
        <taxon>Methanobacteriati</taxon>
        <taxon>Methanobacteriota</taxon>
        <taxon>Stenosarchaea group</taxon>
        <taxon>Halobacteria</taxon>
        <taxon>Halobacteriales</taxon>
        <taxon>Haloferacaceae</taxon>
        <taxon>Haloprofundus</taxon>
    </lineage>
</organism>
<feature type="transmembrane region" description="Helical" evidence="1">
    <location>
        <begin position="20"/>
        <end position="43"/>
    </location>
</feature>
<keyword evidence="1" id="KW-0812">Transmembrane</keyword>
<evidence type="ECO:0008006" key="4">
    <source>
        <dbReference type="Google" id="ProtNLM"/>
    </source>
</evidence>
<dbReference type="OrthoDB" id="107590at2157"/>
<dbReference type="RefSeq" id="WP_058583151.1">
    <property type="nucleotide sequence ID" value="NZ_LOPU01000031.1"/>
</dbReference>
<keyword evidence="1" id="KW-1133">Transmembrane helix</keyword>
<feature type="transmembrane region" description="Helical" evidence="1">
    <location>
        <begin position="73"/>
        <end position="96"/>
    </location>
</feature>
<comment type="caution">
    <text evidence="2">The sequence shown here is derived from an EMBL/GenBank/DDBJ whole genome shotgun (WGS) entry which is preliminary data.</text>
</comment>